<organism evidence="2 3">
    <name type="scientific">Paenimyroides ceti</name>
    <dbReference type="NCBI Taxonomy" id="395087"/>
    <lineage>
        <taxon>Bacteria</taxon>
        <taxon>Pseudomonadati</taxon>
        <taxon>Bacteroidota</taxon>
        <taxon>Flavobacteriia</taxon>
        <taxon>Flavobacteriales</taxon>
        <taxon>Flavobacteriaceae</taxon>
        <taxon>Paenimyroides</taxon>
    </lineage>
</organism>
<dbReference type="Proteomes" id="UP001242368">
    <property type="component" value="Unassembled WGS sequence"/>
</dbReference>
<dbReference type="EMBL" id="JAUFQU010000069">
    <property type="protein sequence ID" value="MDN3709938.1"/>
    <property type="molecule type" value="Genomic_DNA"/>
</dbReference>
<proteinExistence type="predicted"/>
<reference evidence="3" key="1">
    <citation type="journal article" date="2019" name="Int. J. Syst. Evol. Microbiol.">
        <title>The Global Catalogue of Microorganisms (GCM) 10K type strain sequencing project: providing services to taxonomists for standard genome sequencing and annotation.</title>
        <authorList>
            <consortium name="The Broad Institute Genomics Platform"/>
            <consortium name="The Broad Institute Genome Sequencing Center for Infectious Disease"/>
            <person name="Wu L."/>
            <person name="Ma J."/>
        </authorList>
    </citation>
    <scope>NUCLEOTIDE SEQUENCE [LARGE SCALE GENOMIC DNA]</scope>
    <source>
        <strain evidence="3">CECT 7184</strain>
    </source>
</reference>
<evidence type="ECO:0000313" key="2">
    <source>
        <dbReference type="EMBL" id="MDN3709938.1"/>
    </source>
</evidence>
<dbReference type="RefSeq" id="WP_290365309.1">
    <property type="nucleotide sequence ID" value="NZ_JAUFQU010000069.1"/>
</dbReference>
<keyword evidence="1" id="KW-0472">Membrane</keyword>
<name>A0ABT8CZC6_9FLAO</name>
<keyword evidence="1" id="KW-0812">Transmembrane</keyword>
<protein>
    <submittedName>
        <fullName evidence="2">Uncharacterized protein</fullName>
    </submittedName>
</protein>
<gene>
    <name evidence="2" type="ORF">QW060_23845</name>
</gene>
<evidence type="ECO:0000256" key="1">
    <source>
        <dbReference type="SAM" id="Phobius"/>
    </source>
</evidence>
<feature type="transmembrane region" description="Helical" evidence="1">
    <location>
        <begin position="21"/>
        <end position="41"/>
    </location>
</feature>
<feature type="transmembrane region" description="Helical" evidence="1">
    <location>
        <begin position="47"/>
        <end position="65"/>
    </location>
</feature>
<keyword evidence="1" id="KW-1133">Transmembrane helix</keyword>
<accession>A0ABT8CZC6</accession>
<evidence type="ECO:0000313" key="3">
    <source>
        <dbReference type="Proteomes" id="UP001242368"/>
    </source>
</evidence>
<sequence>MRKIKNYKHFRKEPSIWGMNVKAFMVFIIIVICSLMSLTTGVTIPKLIVILLIIGVSYLICVSLLSNRGLFSSLSDEKLPKKISKYE</sequence>
<keyword evidence="3" id="KW-1185">Reference proteome</keyword>
<comment type="caution">
    <text evidence="2">The sequence shown here is derived from an EMBL/GenBank/DDBJ whole genome shotgun (WGS) entry which is preliminary data.</text>
</comment>